<sequence>MKINTVPIRGLRFVGAFVGLIAGFFYLQEIDDDALFCPFHLQR</sequence>
<keyword evidence="1" id="KW-0812">Transmembrane</keyword>
<reference evidence="2" key="1">
    <citation type="journal article" date="2018" name="Nat. Plants">
        <title>Whole-genome landscape of Medicago truncatula symbiotic genes.</title>
        <authorList>
            <person name="Pecrix Y."/>
            <person name="Gamas P."/>
            <person name="Carrere S."/>
        </authorList>
    </citation>
    <scope>NUCLEOTIDE SEQUENCE</scope>
    <source>
        <tissue evidence="2">Leaves</tissue>
    </source>
</reference>
<comment type="caution">
    <text evidence="2">The sequence shown here is derived from an EMBL/GenBank/DDBJ whole genome shotgun (WGS) entry which is preliminary data.</text>
</comment>
<evidence type="ECO:0008006" key="3">
    <source>
        <dbReference type="Google" id="ProtNLM"/>
    </source>
</evidence>
<proteinExistence type="predicted"/>
<name>A0A396IW36_MEDTR</name>
<protein>
    <recommendedName>
        <fullName evidence="3">Transmembrane protein</fullName>
    </recommendedName>
</protein>
<dbReference type="EMBL" id="PSQE01000003">
    <property type="protein sequence ID" value="RHN68663.1"/>
    <property type="molecule type" value="Genomic_DNA"/>
</dbReference>
<dbReference type="Gramene" id="rna17043">
    <property type="protein sequence ID" value="RHN68663.1"/>
    <property type="gene ID" value="gene17043"/>
</dbReference>
<organism evidence="2">
    <name type="scientific">Medicago truncatula</name>
    <name type="common">Barrel medic</name>
    <name type="synonym">Medicago tribuloides</name>
    <dbReference type="NCBI Taxonomy" id="3880"/>
    <lineage>
        <taxon>Eukaryota</taxon>
        <taxon>Viridiplantae</taxon>
        <taxon>Streptophyta</taxon>
        <taxon>Embryophyta</taxon>
        <taxon>Tracheophyta</taxon>
        <taxon>Spermatophyta</taxon>
        <taxon>Magnoliopsida</taxon>
        <taxon>eudicotyledons</taxon>
        <taxon>Gunneridae</taxon>
        <taxon>Pentapetalae</taxon>
        <taxon>rosids</taxon>
        <taxon>fabids</taxon>
        <taxon>Fabales</taxon>
        <taxon>Fabaceae</taxon>
        <taxon>Papilionoideae</taxon>
        <taxon>50 kb inversion clade</taxon>
        <taxon>NPAAA clade</taxon>
        <taxon>Hologalegina</taxon>
        <taxon>IRL clade</taxon>
        <taxon>Trifolieae</taxon>
        <taxon>Medicago</taxon>
    </lineage>
</organism>
<feature type="transmembrane region" description="Helical" evidence="1">
    <location>
        <begin position="12"/>
        <end position="28"/>
    </location>
</feature>
<dbReference type="AlphaFoldDB" id="A0A396IW36"/>
<dbReference type="Proteomes" id="UP000265566">
    <property type="component" value="Chromosome 3"/>
</dbReference>
<keyword evidence="1" id="KW-0472">Membrane</keyword>
<evidence type="ECO:0000313" key="2">
    <source>
        <dbReference type="EMBL" id="RHN68663.1"/>
    </source>
</evidence>
<evidence type="ECO:0000256" key="1">
    <source>
        <dbReference type="SAM" id="Phobius"/>
    </source>
</evidence>
<accession>A0A396IW36</accession>
<keyword evidence="1" id="KW-1133">Transmembrane helix</keyword>
<gene>
    <name evidence="2" type="ORF">MtrunA17_Chr3g0116331</name>
</gene>